<dbReference type="PANTHER" id="PTHR38480">
    <property type="entry name" value="SLR0254 PROTEIN"/>
    <property type="match status" value="1"/>
</dbReference>
<dbReference type="Proteomes" id="UP000199614">
    <property type="component" value="Unassembled WGS sequence"/>
</dbReference>
<dbReference type="Pfam" id="PF06271">
    <property type="entry name" value="RDD"/>
    <property type="match status" value="1"/>
</dbReference>
<accession>A0A1I4UET7</accession>
<protein>
    <submittedName>
        <fullName evidence="7">Uncharacterized membrane protein YckC, RDD family</fullName>
    </submittedName>
</protein>
<evidence type="ECO:0000256" key="2">
    <source>
        <dbReference type="ARBA" id="ARBA00022692"/>
    </source>
</evidence>
<evidence type="ECO:0000256" key="5">
    <source>
        <dbReference type="SAM" id="Phobius"/>
    </source>
</evidence>
<keyword evidence="8" id="KW-1185">Reference proteome</keyword>
<dbReference type="InterPro" id="IPR010432">
    <property type="entry name" value="RDD"/>
</dbReference>
<proteinExistence type="predicted"/>
<feature type="transmembrane region" description="Helical" evidence="5">
    <location>
        <begin position="66"/>
        <end position="87"/>
    </location>
</feature>
<keyword evidence="4 5" id="KW-0472">Membrane</keyword>
<dbReference type="OrthoDB" id="5187110at2"/>
<evidence type="ECO:0000256" key="1">
    <source>
        <dbReference type="ARBA" id="ARBA00004141"/>
    </source>
</evidence>
<evidence type="ECO:0000259" key="6">
    <source>
        <dbReference type="Pfam" id="PF06271"/>
    </source>
</evidence>
<name>A0A1I4UET7_PSUAM</name>
<evidence type="ECO:0000256" key="4">
    <source>
        <dbReference type="ARBA" id="ARBA00023136"/>
    </source>
</evidence>
<dbReference type="PANTHER" id="PTHR38480:SF1">
    <property type="entry name" value="SLR0254 PROTEIN"/>
    <property type="match status" value="1"/>
</dbReference>
<comment type="subcellular location">
    <subcellularLocation>
        <location evidence="1">Membrane</location>
        <topology evidence="1">Multi-pass membrane protein</topology>
    </subcellularLocation>
</comment>
<dbReference type="GO" id="GO:0016020">
    <property type="term" value="C:membrane"/>
    <property type="evidence" value="ECO:0007669"/>
    <property type="project" value="UniProtKB-SubCell"/>
</dbReference>
<sequence length="149" mass="15728">MTAPETAADSSMHGGAELAPIVHRLGQGVLDVVGVAVVVQLVGWLLPDPMWMAGATGQGGGHSAVFLVLLVLLPALTGRTIGMRLLGLRVRRADDREPAGFWRHVVRGLLLPVDLVFLGLIGIVTMLSTGRRVQRLGDLAAGTVVELDR</sequence>
<keyword evidence="2 5" id="KW-0812">Transmembrane</keyword>
<feature type="transmembrane region" description="Helical" evidence="5">
    <location>
        <begin position="108"/>
        <end position="127"/>
    </location>
</feature>
<evidence type="ECO:0000256" key="3">
    <source>
        <dbReference type="ARBA" id="ARBA00022989"/>
    </source>
</evidence>
<evidence type="ECO:0000313" key="7">
    <source>
        <dbReference type="EMBL" id="SFM87223.1"/>
    </source>
</evidence>
<keyword evidence="3 5" id="KW-1133">Transmembrane helix</keyword>
<evidence type="ECO:0000313" key="8">
    <source>
        <dbReference type="Proteomes" id="UP000199614"/>
    </source>
</evidence>
<dbReference type="AlphaFoldDB" id="A0A1I4UET7"/>
<reference evidence="7 8" key="1">
    <citation type="submission" date="2016-10" db="EMBL/GenBank/DDBJ databases">
        <authorList>
            <person name="de Groot N.N."/>
        </authorList>
    </citation>
    <scope>NUCLEOTIDE SEQUENCE [LARGE SCALE GENOMIC DNA]</scope>
    <source>
        <strain evidence="7 8">CGMCC 4.1877</strain>
    </source>
</reference>
<dbReference type="RefSeq" id="WP_093338272.1">
    <property type="nucleotide sequence ID" value="NZ_FOUY01000004.1"/>
</dbReference>
<organism evidence="7 8">
    <name type="scientific">Pseudonocardia ammonioxydans</name>
    <dbReference type="NCBI Taxonomy" id="260086"/>
    <lineage>
        <taxon>Bacteria</taxon>
        <taxon>Bacillati</taxon>
        <taxon>Actinomycetota</taxon>
        <taxon>Actinomycetes</taxon>
        <taxon>Pseudonocardiales</taxon>
        <taxon>Pseudonocardiaceae</taxon>
        <taxon>Pseudonocardia</taxon>
    </lineage>
</organism>
<dbReference type="EMBL" id="FOUY01000004">
    <property type="protein sequence ID" value="SFM87223.1"/>
    <property type="molecule type" value="Genomic_DNA"/>
</dbReference>
<feature type="transmembrane region" description="Helical" evidence="5">
    <location>
        <begin position="28"/>
        <end position="46"/>
    </location>
</feature>
<feature type="domain" description="RDD" evidence="6">
    <location>
        <begin position="20"/>
        <end position="142"/>
    </location>
</feature>
<dbReference type="STRING" id="260086.SAMN05216207_100444"/>
<gene>
    <name evidence="7" type="ORF">SAMN05216207_100444</name>
</gene>